<dbReference type="FunFam" id="3.40.190.290:FF:000001">
    <property type="entry name" value="Transcriptional regulator, LysR family"/>
    <property type="match status" value="1"/>
</dbReference>
<dbReference type="Proteomes" id="UP000195569">
    <property type="component" value="Unassembled WGS sequence"/>
</dbReference>
<dbReference type="PROSITE" id="PS50931">
    <property type="entry name" value="HTH_LYSR"/>
    <property type="match status" value="1"/>
</dbReference>
<reference evidence="6" key="1">
    <citation type="submission" date="2016-12" db="EMBL/GenBank/DDBJ databases">
        <authorList>
            <person name="Moulin L."/>
        </authorList>
    </citation>
    <scope>NUCLEOTIDE SEQUENCE [LARGE SCALE GENOMIC DNA]</scope>
    <source>
        <strain evidence="6">STM 7183</strain>
    </source>
</reference>
<dbReference type="PANTHER" id="PTHR30537:SF5">
    <property type="entry name" value="HTH-TYPE TRANSCRIPTIONAL ACTIVATOR TTDR-RELATED"/>
    <property type="match status" value="1"/>
</dbReference>
<dbReference type="CDD" id="cd08422">
    <property type="entry name" value="PBP2_CrgA_like"/>
    <property type="match status" value="1"/>
</dbReference>
<keyword evidence="3" id="KW-0238">DNA-binding</keyword>
<comment type="similarity">
    <text evidence="1">Belongs to the LysR transcriptional regulatory family.</text>
</comment>
<dbReference type="OrthoDB" id="8928056at2"/>
<accession>A0A1N7SR00</accession>
<dbReference type="Gene3D" id="1.10.10.10">
    <property type="entry name" value="Winged helix-like DNA-binding domain superfamily/Winged helix DNA-binding domain"/>
    <property type="match status" value="1"/>
</dbReference>
<protein>
    <submittedName>
        <fullName evidence="6">Transcriptional regulator, LysR family</fullName>
        <ecNumber evidence="6">4.2.1.1</ecNumber>
    </submittedName>
</protein>
<dbReference type="EMBL" id="CYGY02000071">
    <property type="protein sequence ID" value="SIT49746.1"/>
    <property type="molecule type" value="Genomic_DNA"/>
</dbReference>
<dbReference type="InterPro" id="IPR000847">
    <property type="entry name" value="LysR_HTH_N"/>
</dbReference>
<dbReference type="InterPro" id="IPR036388">
    <property type="entry name" value="WH-like_DNA-bd_sf"/>
</dbReference>
<organism evidence="6 7">
    <name type="scientific">Paraburkholderia piptadeniae</name>
    <dbReference type="NCBI Taxonomy" id="1701573"/>
    <lineage>
        <taxon>Bacteria</taxon>
        <taxon>Pseudomonadati</taxon>
        <taxon>Pseudomonadota</taxon>
        <taxon>Betaproteobacteria</taxon>
        <taxon>Burkholderiales</taxon>
        <taxon>Burkholderiaceae</taxon>
        <taxon>Paraburkholderia</taxon>
    </lineage>
</organism>
<dbReference type="GO" id="GO:0006351">
    <property type="term" value="P:DNA-templated transcription"/>
    <property type="evidence" value="ECO:0007669"/>
    <property type="project" value="TreeGrafter"/>
</dbReference>
<keyword evidence="6" id="KW-0456">Lyase</keyword>
<proteinExistence type="inferred from homology"/>
<evidence type="ECO:0000313" key="6">
    <source>
        <dbReference type="EMBL" id="SIT49746.1"/>
    </source>
</evidence>
<evidence type="ECO:0000256" key="2">
    <source>
        <dbReference type="ARBA" id="ARBA00023015"/>
    </source>
</evidence>
<dbReference type="GO" id="GO:0003700">
    <property type="term" value="F:DNA-binding transcription factor activity"/>
    <property type="evidence" value="ECO:0007669"/>
    <property type="project" value="InterPro"/>
</dbReference>
<dbReference type="EC" id="4.2.1.1" evidence="6"/>
<dbReference type="GO" id="GO:0004089">
    <property type="term" value="F:carbonate dehydratase activity"/>
    <property type="evidence" value="ECO:0007669"/>
    <property type="project" value="UniProtKB-EC"/>
</dbReference>
<dbReference type="SUPFAM" id="SSF46785">
    <property type="entry name" value="Winged helix' DNA-binding domain"/>
    <property type="match status" value="1"/>
</dbReference>
<dbReference type="SUPFAM" id="SSF53850">
    <property type="entry name" value="Periplasmic binding protein-like II"/>
    <property type="match status" value="1"/>
</dbReference>
<evidence type="ECO:0000256" key="1">
    <source>
        <dbReference type="ARBA" id="ARBA00009437"/>
    </source>
</evidence>
<feature type="domain" description="HTH lysR-type" evidence="5">
    <location>
        <begin position="1"/>
        <end position="59"/>
    </location>
</feature>
<sequence>MDRFEAMNVYVRVVEAGSLSAAARAIPMSLTSVSRHISALEEQFGAQLLRRTTRNLAMTDEGRILYDRAKAILGEVDELGSALSAGRGELSGRLRISAPNLLGRHVIAPLLPRFLALHSNVAVDLMLVDRVVNLVEEGLHLAVRVGRLSDSSLVARKLDDIQMVVCAAPAYLARRGTPRAPEDLRKHDCLVFSDAPGPVDWRFQSGTARSRISVTGRLWMNSLDALVSASIEGAGIVRAPEWQVAAHIEAGRLRPVLDKYAPPATPVHVLFERAKLSSPKIRTFVDYLVEQWPGR</sequence>
<gene>
    <name evidence="6" type="ORF">BN2476_710005</name>
</gene>
<dbReference type="InterPro" id="IPR058163">
    <property type="entry name" value="LysR-type_TF_proteobact-type"/>
</dbReference>
<name>A0A1N7SR00_9BURK</name>
<dbReference type="InterPro" id="IPR005119">
    <property type="entry name" value="LysR_subst-bd"/>
</dbReference>
<evidence type="ECO:0000256" key="3">
    <source>
        <dbReference type="ARBA" id="ARBA00023125"/>
    </source>
</evidence>
<dbReference type="InterPro" id="IPR036390">
    <property type="entry name" value="WH_DNA-bd_sf"/>
</dbReference>
<dbReference type="Pfam" id="PF00126">
    <property type="entry name" value="HTH_1"/>
    <property type="match status" value="1"/>
</dbReference>
<keyword evidence="4" id="KW-0804">Transcription</keyword>
<comment type="caution">
    <text evidence="6">The sequence shown here is derived from an EMBL/GenBank/DDBJ whole genome shotgun (WGS) entry which is preliminary data.</text>
</comment>
<dbReference type="FunFam" id="1.10.10.10:FF:000001">
    <property type="entry name" value="LysR family transcriptional regulator"/>
    <property type="match status" value="1"/>
</dbReference>
<dbReference type="Pfam" id="PF03466">
    <property type="entry name" value="LysR_substrate"/>
    <property type="match status" value="1"/>
</dbReference>
<keyword evidence="7" id="KW-1185">Reference proteome</keyword>
<dbReference type="RefSeq" id="WP_087738593.1">
    <property type="nucleotide sequence ID" value="NZ_CYGY02000071.1"/>
</dbReference>
<evidence type="ECO:0000256" key="4">
    <source>
        <dbReference type="ARBA" id="ARBA00023163"/>
    </source>
</evidence>
<dbReference type="GO" id="GO:0043565">
    <property type="term" value="F:sequence-specific DNA binding"/>
    <property type="evidence" value="ECO:0007669"/>
    <property type="project" value="TreeGrafter"/>
</dbReference>
<dbReference type="Gene3D" id="3.40.190.290">
    <property type="match status" value="1"/>
</dbReference>
<dbReference type="PANTHER" id="PTHR30537">
    <property type="entry name" value="HTH-TYPE TRANSCRIPTIONAL REGULATOR"/>
    <property type="match status" value="1"/>
</dbReference>
<dbReference type="AlphaFoldDB" id="A0A1N7SR00"/>
<evidence type="ECO:0000259" key="5">
    <source>
        <dbReference type="PROSITE" id="PS50931"/>
    </source>
</evidence>
<keyword evidence="2" id="KW-0805">Transcription regulation</keyword>
<evidence type="ECO:0000313" key="7">
    <source>
        <dbReference type="Proteomes" id="UP000195569"/>
    </source>
</evidence>